<dbReference type="EMBL" id="JAIZAY010000003">
    <property type="protein sequence ID" value="KAJ8044592.1"/>
    <property type="molecule type" value="Genomic_DNA"/>
</dbReference>
<organism evidence="1 2">
    <name type="scientific">Holothuria leucospilota</name>
    <name type="common">Black long sea cucumber</name>
    <name type="synonym">Mertensiothuria leucospilota</name>
    <dbReference type="NCBI Taxonomy" id="206669"/>
    <lineage>
        <taxon>Eukaryota</taxon>
        <taxon>Metazoa</taxon>
        <taxon>Echinodermata</taxon>
        <taxon>Eleutherozoa</taxon>
        <taxon>Echinozoa</taxon>
        <taxon>Holothuroidea</taxon>
        <taxon>Aspidochirotacea</taxon>
        <taxon>Aspidochirotida</taxon>
        <taxon>Holothuriidae</taxon>
        <taxon>Holothuria</taxon>
    </lineage>
</organism>
<keyword evidence="2" id="KW-1185">Reference proteome</keyword>
<sequence length="202" mass="23354">MLGIAFTHNGDDLFRLNYQPKLSRLKNTLRVWASRDLTPIGRNIIVKTFGLSQLVYLFLVLPKPPKTFIKELDCTIFDFIWGGNPDKVKRSAIINPVSSGGLKVTHISSFINSLKCTWIQRYCTDLNGPWKTFFHISLKKYGYDFLFKCNCKPNDVKNIRNTFVREIAQSWCNISYVSPKDNYGSQILWNNSDIRMNGEVIF</sequence>
<reference evidence="1" key="1">
    <citation type="submission" date="2021-10" db="EMBL/GenBank/DDBJ databases">
        <title>Tropical sea cucumber genome reveals ecological adaptation and Cuvierian tubules defense mechanism.</title>
        <authorList>
            <person name="Chen T."/>
        </authorList>
    </citation>
    <scope>NUCLEOTIDE SEQUENCE</scope>
    <source>
        <strain evidence="1">Nanhai2018</strain>
        <tissue evidence="1">Muscle</tissue>
    </source>
</reference>
<dbReference type="PANTHER" id="PTHR31635">
    <property type="entry name" value="REVERSE TRANSCRIPTASE DOMAIN-CONTAINING PROTEIN-RELATED"/>
    <property type="match status" value="1"/>
</dbReference>
<dbReference type="AlphaFoldDB" id="A0A9Q1HCR5"/>
<dbReference type="PANTHER" id="PTHR31635:SF196">
    <property type="entry name" value="REVERSE TRANSCRIPTASE DOMAIN-CONTAINING PROTEIN-RELATED"/>
    <property type="match status" value="1"/>
</dbReference>
<dbReference type="OrthoDB" id="10072093at2759"/>
<evidence type="ECO:0000313" key="1">
    <source>
        <dbReference type="EMBL" id="KAJ8044592.1"/>
    </source>
</evidence>
<dbReference type="Proteomes" id="UP001152320">
    <property type="component" value="Chromosome 3"/>
</dbReference>
<name>A0A9Q1HCR5_HOLLE</name>
<proteinExistence type="predicted"/>
<accession>A0A9Q1HCR5</accession>
<gene>
    <name evidence="1" type="ORF">HOLleu_07377</name>
</gene>
<protein>
    <submittedName>
        <fullName evidence="1">LINE-1 retrotransposable element ORF2 protein</fullName>
    </submittedName>
</protein>
<evidence type="ECO:0000313" key="2">
    <source>
        <dbReference type="Proteomes" id="UP001152320"/>
    </source>
</evidence>
<comment type="caution">
    <text evidence="1">The sequence shown here is derived from an EMBL/GenBank/DDBJ whole genome shotgun (WGS) entry which is preliminary data.</text>
</comment>